<dbReference type="OrthoDB" id="10293344at2759"/>
<dbReference type="InParanoid" id="E4XCM1"/>
<organism evidence="1">
    <name type="scientific">Oikopleura dioica</name>
    <name type="common">Tunicate</name>
    <dbReference type="NCBI Taxonomy" id="34765"/>
    <lineage>
        <taxon>Eukaryota</taxon>
        <taxon>Metazoa</taxon>
        <taxon>Chordata</taxon>
        <taxon>Tunicata</taxon>
        <taxon>Appendicularia</taxon>
        <taxon>Copelata</taxon>
        <taxon>Oikopleuridae</taxon>
        <taxon>Oikopleura</taxon>
    </lineage>
</organism>
<sequence length="343" mass="39537">MKNLCLFGAALAAKDVCLPLNSDENAPNYGGTCWNAWGSAEDVKLWAADNCGENTCTWPQINSKDCFSNPYQNPTDIYLLLDYDEWAANYLLKPENERPDFTDPVQFPECNVDGESVFKPYEEWFGAEVSGCDFKIQLQSQYFNEAGNEERTTQTTRFYSGKKDDNVCGDPRFNANADLNKCYCDLEESSPWIEISNNPKFAHPVNPRIARDAERSNPDVIDIEISGLSAINNNMNDELKIVKNHANRNAWRMDCLYCAMMDIKNEVLVQTYYYEFILEQYNLYTTKLMHYTCNAYYQEQILSSIKERFDELTESIEINVNYCNGENELCFEDDNCEETFCQA</sequence>
<reference evidence="1" key="1">
    <citation type="journal article" date="2010" name="Science">
        <title>Plasticity of animal genome architecture unmasked by rapid evolution of a pelagic tunicate.</title>
        <authorList>
            <person name="Denoeud F."/>
            <person name="Henriet S."/>
            <person name="Mungpakdee S."/>
            <person name="Aury J.M."/>
            <person name="Da Silva C."/>
            <person name="Brinkmann H."/>
            <person name="Mikhaleva J."/>
            <person name="Olsen L.C."/>
            <person name="Jubin C."/>
            <person name="Canestro C."/>
            <person name="Bouquet J.M."/>
            <person name="Danks G."/>
            <person name="Poulain J."/>
            <person name="Campsteijn C."/>
            <person name="Adamski M."/>
            <person name="Cross I."/>
            <person name="Yadetie F."/>
            <person name="Muffato M."/>
            <person name="Louis A."/>
            <person name="Butcher S."/>
            <person name="Tsagkogeorga G."/>
            <person name="Konrad A."/>
            <person name="Singh S."/>
            <person name="Jensen M.F."/>
            <person name="Cong E.H."/>
            <person name="Eikeseth-Otteraa H."/>
            <person name="Noel B."/>
            <person name="Anthouard V."/>
            <person name="Porcel B.M."/>
            <person name="Kachouri-Lafond R."/>
            <person name="Nishino A."/>
            <person name="Ugolini M."/>
            <person name="Chourrout P."/>
            <person name="Nishida H."/>
            <person name="Aasland R."/>
            <person name="Huzurbazar S."/>
            <person name="Westhof E."/>
            <person name="Delsuc F."/>
            <person name="Lehrach H."/>
            <person name="Reinhardt R."/>
            <person name="Weissenbach J."/>
            <person name="Roy S.W."/>
            <person name="Artiguenave F."/>
            <person name="Postlethwait J.H."/>
            <person name="Manak J.R."/>
            <person name="Thompson E.M."/>
            <person name="Jaillon O."/>
            <person name="Du Pasquier L."/>
            <person name="Boudinot P."/>
            <person name="Liberles D.A."/>
            <person name="Volff J.N."/>
            <person name="Philippe H."/>
            <person name="Lenhard B."/>
            <person name="Roest Crollius H."/>
            <person name="Wincker P."/>
            <person name="Chourrout D."/>
        </authorList>
    </citation>
    <scope>NUCLEOTIDE SEQUENCE [LARGE SCALE GENOMIC DNA]</scope>
</reference>
<gene>
    <name evidence="1" type="ORF">GSOID_T00007898001</name>
</gene>
<accession>E4XCM1</accession>
<protein>
    <submittedName>
        <fullName evidence="1">Uncharacterized protein</fullName>
    </submittedName>
</protein>
<evidence type="ECO:0000313" key="1">
    <source>
        <dbReference type="EMBL" id="CBY09346.1"/>
    </source>
</evidence>
<dbReference type="AlphaFoldDB" id="E4XCM1"/>
<evidence type="ECO:0000313" key="2">
    <source>
        <dbReference type="Proteomes" id="UP000001307"/>
    </source>
</evidence>
<proteinExistence type="predicted"/>
<dbReference type="Proteomes" id="UP000001307">
    <property type="component" value="Unassembled WGS sequence"/>
</dbReference>
<dbReference type="EMBL" id="FN653037">
    <property type="protein sequence ID" value="CBY09346.1"/>
    <property type="molecule type" value="Genomic_DNA"/>
</dbReference>
<keyword evidence="2" id="KW-1185">Reference proteome</keyword>
<name>E4XCM1_OIKDI</name>